<name>G8JVS8_ERECY</name>
<feature type="region of interest" description="Disordered" evidence="1">
    <location>
        <begin position="233"/>
        <end position="253"/>
    </location>
</feature>
<dbReference type="AlphaFoldDB" id="G8JVS8"/>
<accession>G8JVS8</accession>
<evidence type="ECO:0000313" key="3">
    <source>
        <dbReference type="Proteomes" id="UP000006790"/>
    </source>
</evidence>
<gene>
    <name evidence="2" type="ordered locus">Ecym_7091</name>
</gene>
<evidence type="ECO:0000313" key="2">
    <source>
        <dbReference type="EMBL" id="AET40943.1"/>
    </source>
</evidence>
<organism evidence="2 3">
    <name type="scientific">Eremothecium cymbalariae (strain CBS 270.75 / DBVPG 7215 / KCTC 17166 / NRRL Y-17582)</name>
    <name type="common">Yeast</name>
    <dbReference type="NCBI Taxonomy" id="931890"/>
    <lineage>
        <taxon>Eukaryota</taxon>
        <taxon>Fungi</taxon>
        <taxon>Dikarya</taxon>
        <taxon>Ascomycota</taxon>
        <taxon>Saccharomycotina</taxon>
        <taxon>Saccharomycetes</taxon>
        <taxon>Saccharomycetales</taxon>
        <taxon>Saccharomycetaceae</taxon>
        <taxon>Eremothecium</taxon>
    </lineage>
</organism>
<dbReference type="OMA" id="RAWNRIM"/>
<proteinExistence type="predicted"/>
<protein>
    <submittedName>
        <fullName evidence="2">Uncharacterized protein</fullName>
    </submittedName>
</protein>
<dbReference type="OrthoDB" id="4064925at2759"/>
<dbReference type="KEGG" id="erc:Ecym_7091"/>
<dbReference type="FunCoup" id="G8JVS8">
    <property type="interactions" value="36"/>
</dbReference>
<sequence length="283" mass="32222">MVTSLIRALLRDWKRMQHVTDVETVGEGAGVCGGGVEAGSNRIAVHLKPQDNNLHIWHIVLYNDTGELEIYCMCYFKERNDMEPKIIMKCCTPNSYVPVNRNICLSYLSPILTNGGGWLPFYSQLRSMFFGCAEYRETEQLMKSWNRIVCKEFRWNFPALCGQFHVTAEGVNLVNEYIINENLSMRKKREKLNQGFKFPLDSKNTQNDILACDNSSATGSGCGVSVVARAAASNTDAHHQEEQQHPRAIKRQKLSAAMSDCKLNVVQEEEVEEEEEDYRRKGQ</sequence>
<dbReference type="HOGENOM" id="CLU_085772_0_0_1"/>
<feature type="compositionally biased region" description="Basic and acidic residues" evidence="1">
    <location>
        <begin position="236"/>
        <end position="245"/>
    </location>
</feature>
<dbReference type="InParanoid" id="G8JVS8"/>
<dbReference type="GeneID" id="11472440"/>
<reference evidence="3" key="1">
    <citation type="journal article" date="2012" name="G3 (Bethesda)">
        <title>Pichia sorbitophila, an interspecies yeast hybrid reveals early steps of genome resolution following polyploidization.</title>
        <authorList>
            <person name="Leh Louis V."/>
            <person name="Despons L."/>
            <person name="Friedrich A."/>
            <person name="Martin T."/>
            <person name="Durrens P."/>
            <person name="Casaregola S."/>
            <person name="Neuveglise C."/>
            <person name="Fairhead C."/>
            <person name="Marck C."/>
            <person name="Cruz J.A."/>
            <person name="Straub M.L."/>
            <person name="Kugler V."/>
            <person name="Sacerdot C."/>
            <person name="Uzunov Z."/>
            <person name="Thierry A."/>
            <person name="Weiss S."/>
            <person name="Bleykasten C."/>
            <person name="De Montigny J."/>
            <person name="Jacques N."/>
            <person name="Jung P."/>
            <person name="Lemaire M."/>
            <person name="Mallet S."/>
            <person name="Morel G."/>
            <person name="Richard G.F."/>
            <person name="Sarkar A."/>
            <person name="Savel G."/>
            <person name="Schacherer J."/>
            <person name="Seret M.L."/>
            <person name="Talla E."/>
            <person name="Samson G."/>
            <person name="Jubin C."/>
            <person name="Poulain J."/>
            <person name="Vacherie B."/>
            <person name="Barbe V."/>
            <person name="Pelletier E."/>
            <person name="Sherman D.J."/>
            <person name="Westhof E."/>
            <person name="Weissenbach J."/>
            <person name="Baret P.V."/>
            <person name="Wincker P."/>
            <person name="Gaillardin C."/>
            <person name="Dujon B."/>
            <person name="Souciet J.L."/>
        </authorList>
    </citation>
    <scope>NUCLEOTIDE SEQUENCE [LARGE SCALE GENOMIC DNA]</scope>
    <source>
        <strain evidence="3">CBS 270.75 / DBVPG 7215 / KCTC 17166 / NRRL Y-17582</strain>
    </source>
</reference>
<dbReference type="RefSeq" id="XP_003647760.1">
    <property type="nucleotide sequence ID" value="XM_003647712.1"/>
</dbReference>
<dbReference type="eggNOG" id="ENOG502S1UD">
    <property type="taxonomic scope" value="Eukaryota"/>
</dbReference>
<keyword evidence="3" id="KW-1185">Reference proteome</keyword>
<dbReference type="Proteomes" id="UP000006790">
    <property type="component" value="Chromosome 7"/>
</dbReference>
<evidence type="ECO:0000256" key="1">
    <source>
        <dbReference type="SAM" id="MobiDB-lite"/>
    </source>
</evidence>
<dbReference type="EMBL" id="CP002503">
    <property type="protein sequence ID" value="AET40943.1"/>
    <property type="molecule type" value="Genomic_DNA"/>
</dbReference>